<dbReference type="Proteomes" id="UP001459277">
    <property type="component" value="Unassembled WGS sequence"/>
</dbReference>
<name>A0AAW2E3J6_9ROSI</name>
<sequence length="153" mass="17421">MDARAISVVSQIKDGDNPVSLNLAETLLGLNGVFHGRESQNFLGSPLTLQIWLMEQLDMIARPTIGEILNKKSNASIRWNCYWWKCPPPLLRSLGSDHIIVVGLRRATFYKAGRLLRHFQYEQGMPSRKRRRPFTPMDTNPFYKEHAIGLGDG</sequence>
<gene>
    <name evidence="1" type="ORF">SO802_002675</name>
</gene>
<proteinExistence type="predicted"/>
<protein>
    <submittedName>
        <fullName evidence="1">Uncharacterized protein</fullName>
    </submittedName>
</protein>
<comment type="caution">
    <text evidence="1">The sequence shown here is derived from an EMBL/GenBank/DDBJ whole genome shotgun (WGS) entry which is preliminary data.</text>
</comment>
<organism evidence="1 2">
    <name type="scientific">Lithocarpus litseifolius</name>
    <dbReference type="NCBI Taxonomy" id="425828"/>
    <lineage>
        <taxon>Eukaryota</taxon>
        <taxon>Viridiplantae</taxon>
        <taxon>Streptophyta</taxon>
        <taxon>Embryophyta</taxon>
        <taxon>Tracheophyta</taxon>
        <taxon>Spermatophyta</taxon>
        <taxon>Magnoliopsida</taxon>
        <taxon>eudicotyledons</taxon>
        <taxon>Gunneridae</taxon>
        <taxon>Pentapetalae</taxon>
        <taxon>rosids</taxon>
        <taxon>fabids</taxon>
        <taxon>Fagales</taxon>
        <taxon>Fagaceae</taxon>
        <taxon>Lithocarpus</taxon>
    </lineage>
</organism>
<dbReference type="EMBL" id="JAZDWU010000001">
    <property type="protein sequence ID" value="KAL0015606.1"/>
    <property type="molecule type" value="Genomic_DNA"/>
</dbReference>
<evidence type="ECO:0000313" key="2">
    <source>
        <dbReference type="Proteomes" id="UP001459277"/>
    </source>
</evidence>
<reference evidence="1 2" key="1">
    <citation type="submission" date="2024-01" db="EMBL/GenBank/DDBJ databases">
        <title>A telomere-to-telomere, gap-free genome of sweet tea (Lithocarpus litseifolius).</title>
        <authorList>
            <person name="Zhou J."/>
        </authorList>
    </citation>
    <scope>NUCLEOTIDE SEQUENCE [LARGE SCALE GENOMIC DNA]</scope>
    <source>
        <strain evidence="1">Zhou-2022a</strain>
        <tissue evidence="1">Leaf</tissue>
    </source>
</reference>
<keyword evidence="2" id="KW-1185">Reference proteome</keyword>
<accession>A0AAW2E3J6</accession>
<evidence type="ECO:0000313" key="1">
    <source>
        <dbReference type="EMBL" id="KAL0015606.1"/>
    </source>
</evidence>
<dbReference type="AlphaFoldDB" id="A0AAW2E3J6"/>